<dbReference type="EMBL" id="JMTM01000060">
    <property type="protein sequence ID" value="OAZ03370.1"/>
    <property type="molecule type" value="Genomic_DNA"/>
</dbReference>
<protein>
    <submittedName>
        <fullName evidence="1">Uncharacterized protein</fullName>
    </submittedName>
</protein>
<name>A0A199XP00_9FLAO</name>
<comment type="caution">
    <text evidence="1">The sequence shown here is derived from an EMBL/GenBank/DDBJ whole genome shotgun (WGS) entry which is preliminary data.</text>
</comment>
<dbReference type="AlphaFoldDB" id="A0A199XP00"/>
<organism evidence="1 2">
    <name type="scientific">Flavobacterium succinicans</name>
    <dbReference type="NCBI Taxonomy" id="29536"/>
    <lineage>
        <taxon>Bacteria</taxon>
        <taxon>Pseudomonadati</taxon>
        <taxon>Bacteroidota</taxon>
        <taxon>Flavobacteriia</taxon>
        <taxon>Flavobacteriales</taxon>
        <taxon>Flavobacteriaceae</taxon>
        <taxon>Flavobacterium</taxon>
    </lineage>
</organism>
<gene>
    <name evidence="1" type="ORF">FLB_21570</name>
</gene>
<accession>A0A199XP00</accession>
<dbReference type="RefSeq" id="WP_064715942.1">
    <property type="nucleotide sequence ID" value="NZ_JMTM01000060.1"/>
</dbReference>
<dbReference type="PATRIC" id="fig|29536.5.peg.2254"/>
<evidence type="ECO:0000313" key="2">
    <source>
        <dbReference type="Proteomes" id="UP000093807"/>
    </source>
</evidence>
<evidence type="ECO:0000313" key="1">
    <source>
        <dbReference type="EMBL" id="OAZ03370.1"/>
    </source>
</evidence>
<sequence length="300" mass="35223">MENIKDFDFELNLEFEGNKNPSEAFIQLAKLYEKLIVFDKHIAYNISVDSKVEYDLVDIEFGSIKTKIKQVFINIPDDVLKDILNPSAWFGHLLVYVKHRLLKSIENNELTSKKDLDKITSDINLNIKKLAPKNLMILEVNNYYVLNTINDITTQTKKLKKDEAFSFKSKKGIAKIDNRNFVDMPKILKEMGDETFQQERVEILKIKTMDLLSDNTYWKLIREGKTVDVKILDADWLEKYHNRQFIIQPNDNLKLQLKIIYTTSHNFDKPKITYEALKVIEIIPPKETEEDEQTNLFLNT</sequence>
<keyword evidence="2" id="KW-1185">Reference proteome</keyword>
<proteinExistence type="predicted"/>
<dbReference type="Proteomes" id="UP000093807">
    <property type="component" value="Unassembled WGS sequence"/>
</dbReference>
<dbReference type="OrthoDB" id="893065at2"/>
<reference evidence="1 2" key="1">
    <citation type="submission" date="2016-06" db="EMBL/GenBank/DDBJ databases">
        <title>Draft genome sequence of Flavobacterium succinicans strain DD5b.</title>
        <authorList>
            <person name="Poehlein A."/>
            <person name="Daniel R."/>
            <person name="Simeonova D.D."/>
        </authorList>
    </citation>
    <scope>NUCLEOTIDE SEQUENCE [LARGE SCALE GENOMIC DNA]</scope>
    <source>
        <strain evidence="1 2">DD5b</strain>
    </source>
</reference>